<organism evidence="2 3">
    <name type="scientific">Legionella sainthelensi</name>
    <dbReference type="NCBI Taxonomy" id="28087"/>
    <lineage>
        <taxon>Bacteria</taxon>
        <taxon>Pseudomonadati</taxon>
        <taxon>Pseudomonadota</taxon>
        <taxon>Gammaproteobacteria</taxon>
        <taxon>Legionellales</taxon>
        <taxon>Legionellaceae</taxon>
        <taxon>Legionella</taxon>
    </lineage>
</organism>
<keyword evidence="2" id="KW-0614">Plasmid</keyword>
<dbReference type="RefSeq" id="WP_101901980.1">
    <property type="nucleotide sequence ID" value="NZ_CP025493.2"/>
</dbReference>
<reference evidence="2 3" key="1">
    <citation type="submission" date="2017-12" db="EMBL/GenBank/DDBJ databases">
        <title>Legionella sainthelensi LA01-117, whole genome sequence of a clinical isolate from New Zealand.</title>
        <authorList>
            <person name="Cree S.L."/>
            <person name="Slow S."/>
            <person name="Kennedy M.A."/>
            <person name="Murdoch D.R."/>
            <person name="Biggs P.J."/>
            <person name="Anderson T."/>
        </authorList>
    </citation>
    <scope>NUCLEOTIDE SEQUENCE [LARGE SCALE GENOMIC DNA]</scope>
    <source>
        <strain evidence="2 3">LA01-117</strain>
        <plasmid evidence="3">pLA01-117_113k</plasmid>
    </source>
</reference>
<sequence>MTTSKIIEIFPNEKTAEKAYKYALECGYTPNDITVIMSENYYKSDLMKQENINTLENVGQGGATGAAIGSILGAIVALGGNLIIPGIGIIIAGPLAGLVVGTLMGTLLALGVSETKAQEYAEAIDSGKVILYVDVIEPSNLEKEWKEIKMSEGH</sequence>
<protein>
    <submittedName>
        <fullName evidence="2">Uncharacterized protein</fullName>
    </submittedName>
</protein>
<keyword evidence="3" id="KW-1185">Reference proteome</keyword>
<dbReference type="InterPro" id="IPR052948">
    <property type="entry name" value="Low_temp-induced_all0457"/>
</dbReference>
<proteinExistence type="predicted"/>
<dbReference type="Proteomes" id="UP000234343">
    <property type="component" value="Plasmid pLA01-117_113k"/>
</dbReference>
<geneLocation type="plasmid" evidence="3">
    <name>pLA01-117_113k</name>
</geneLocation>
<dbReference type="AlphaFoldDB" id="A0A2H5FRV3"/>
<keyword evidence="1" id="KW-1133">Transmembrane helix</keyword>
<accession>A0A2H5FRV3</accession>
<evidence type="ECO:0000313" key="3">
    <source>
        <dbReference type="Proteomes" id="UP000234343"/>
    </source>
</evidence>
<dbReference type="KEGG" id="lsh:CAB17_20330"/>
<feature type="transmembrane region" description="Helical" evidence="1">
    <location>
        <begin position="90"/>
        <end position="110"/>
    </location>
</feature>
<dbReference type="PANTHER" id="PTHR36109:SF2">
    <property type="entry name" value="MEMBRANE PROTEIN"/>
    <property type="match status" value="1"/>
</dbReference>
<evidence type="ECO:0000313" key="2">
    <source>
        <dbReference type="EMBL" id="AUH74285.1"/>
    </source>
</evidence>
<keyword evidence="1" id="KW-0472">Membrane</keyword>
<gene>
    <name evidence="2" type="ORF">CAB17_20330</name>
</gene>
<dbReference type="EMBL" id="CP025493">
    <property type="protein sequence ID" value="AUH74285.1"/>
    <property type="molecule type" value="Genomic_DNA"/>
</dbReference>
<evidence type="ECO:0000256" key="1">
    <source>
        <dbReference type="SAM" id="Phobius"/>
    </source>
</evidence>
<keyword evidence="1" id="KW-0812">Transmembrane</keyword>
<feature type="transmembrane region" description="Helical" evidence="1">
    <location>
        <begin position="63"/>
        <end position="84"/>
    </location>
</feature>
<dbReference type="PANTHER" id="PTHR36109">
    <property type="entry name" value="MEMBRANE PROTEIN-RELATED"/>
    <property type="match status" value="1"/>
</dbReference>
<name>A0A2H5FRV3_9GAMM</name>